<protein>
    <recommendedName>
        <fullName evidence="3">Cyclic nucleotide-binding domain-containing protein</fullName>
    </recommendedName>
</protein>
<dbReference type="Gene3D" id="2.60.120.10">
    <property type="entry name" value="Jelly Rolls"/>
    <property type="match status" value="1"/>
</dbReference>
<feature type="compositionally biased region" description="Low complexity" evidence="1">
    <location>
        <begin position="41"/>
        <end position="57"/>
    </location>
</feature>
<dbReference type="InterPro" id="IPR014710">
    <property type="entry name" value="RmlC-like_jellyroll"/>
</dbReference>
<evidence type="ECO:0000256" key="2">
    <source>
        <dbReference type="SAM" id="Phobius"/>
    </source>
</evidence>
<evidence type="ECO:0000256" key="1">
    <source>
        <dbReference type="SAM" id="MobiDB-lite"/>
    </source>
</evidence>
<accession>A0A7S4K1Z7</accession>
<feature type="transmembrane region" description="Helical" evidence="2">
    <location>
        <begin position="109"/>
        <end position="128"/>
    </location>
</feature>
<evidence type="ECO:0000313" key="4">
    <source>
        <dbReference type="EMBL" id="CAE2280676.1"/>
    </source>
</evidence>
<keyword evidence="2" id="KW-1133">Transmembrane helix</keyword>
<dbReference type="PROSITE" id="PS50042">
    <property type="entry name" value="CNMP_BINDING_3"/>
    <property type="match status" value="1"/>
</dbReference>
<gene>
    <name evidence="4" type="ORF">OAUR00152_LOCUS37450</name>
</gene>
<sequence length="348" mass="38576">MSFALSQSRSIARGLRSAVIRIHPSRQQSRGLHRGRKRSWLSTSSAAPSPSTPLLSPKNSCENAKRSAAAISNLFEEMGIERHHILFFVGNASYMTLVSGFLMTDLLSLRVALGAGYAGLVTFHSLHAKPLKIPLIWSGAFALINFGAACMIFADDIQLPGTQELSQEDEALYSNNFSLLKRGNFCRLMELGKREVTLEGTVLTQEGVPSDKLYFIESGSTTMTYRNGLRTVVDKGAFVNDVAFQQGEGAGAYGTVVMEGEAKVIVWDHAELRALLKSRPEMDRNVKVCLTEHLMYALMKQRDAAQIIQNEHSSAADMEEIEEETRHFVQRWKYDGAPQADAEAMWVI</sequence>
<dbReference type="InterPro" id="IPR018490">
    <property type="entry name" value="cNMP-bd_dom_sf"/>
</dbReference>
<organism evidence="4">
    <name type="scientific">Odontella aurita</name>
    <dbReference type="NCBI Taxonomy" id="265563"/>
    <lineage>
        <taxon>Eukaryota</taxon>
        <taxon>Sar</taxon>
        <taxon>Stramenopiles</taxon>
        <taxon>Ochrophyta</taxon>
        <taxon>Bacillariophyta</taxon>
        <taxon>Mediophyceae</taxon>
        <taxon>Biddulphiophycidae</taxon>
        <taxon>Eupodiscales</taxon>
        <taxon>Odontellaceae</taxon>
        <taxon>Odontella</taxon>
    </lineage>
</organism>
<keyword evidence="2" id="KW-0472">Membrane</keyword>
<proteinExistence type="predicted"/>
<dbReference type="EMBL" id="HBKQ01054578">
    <property type="protein sequence ID" value="CAE2280676.1"/>
    <property type="molecule type" value="Transcribed_RNA"/>
</dbReference>
<dbReference type="AlphaFoldDB" id="A0A7S4K1Z7"/>
<evidence type="ECO:0000259" key="3">
    <source>
        <dbReference type="PROSITE" id="PS50042"/>
    </source>
</evidence>
<keyword evidence="2" id="KW-0812">Transmembrane</keyword>
<dbReference type="Pfam" id="PF00027">
    <property type="entry name" value="cNMP_binding"/>
    <property type="match status" value="1"/>
</dbReference>
<feature type="transmembrane region" description="Helical" evidence="2">
    <location>
        <begin position="135"/>
        <end position="154"/>
    </location>
</feature>
<feature type="transmembrane region" description="Helical" evidence="2">
    <location>
        <begin position="85"/>
        <end position="103"/>
    </location>
</feature>
<dbReference type="SUPFAM" id="SSF51206">
    <property type="entry name" value="cAMP-binding domain-like"/>
    <property type="match status" value="1"/>
</dbReference>
<feature type="region of interest" description="Disordered" evidence="1">
    <location>
        <begin position="26"/>
        <end position="60"/>
    </location>
</feature>
<name>A0A7S4K1Z7_9STRA</name>
<dbReference type="InterPro" id="IPR000595">
    <property type="entry name" value="cNMP-bd_dom"/>
</dbReference>
<reference evidence="4" key="1">
    <citation type="submission" date="2021-01" db="EMBL/GenBank/DDBJ databases">
        <authorList>
            <person name="Corre E."/>
            <person name="Pelletier E."/>
            <person name="Niang G."/>
            <person name="Scheremetjew M."/>
            <person name="Finn R."/>
            <person name="Kale V."/>
            <person name="Holt S."/>
            <person name="Cochrane G."/>
            <person name="Meng A."/>
            <person name="Brown T."/>
            <person name="Cohen L."/>
        </authorList>
    </citation>
    <scope>NUCLEOTIDE SEQUENCE</scope>
    <source>
        <strain evidence="4">Isolate 1302-5</strain>
    </source>
</reference>
<feature type="domain" description="Cyclic nucleotide-binding" evidence="3">
    <location>
        <begin position="176"/>
        <end position="284"/>
    </location>
</feature>